<reference evidence="1" key="1">
    <citation type="journal article" date="2023" name="Mol. Phylogenet. Evol.">
        <title>Genome-scale phylogeny and comparative genomics of the fungal order Sordariales.</title>
        <authorList>
            <person name="Hensen N."/>
            <person name="Bonometti L."/>
            <person name="Westerberg I."/>
            <person name="Brannstrom I.O."/>
            <person name="Guillou S."/>
            <person name="Cros-Aarteil S."/>
            <person name="Calhoun S."/>
            <person name="Haridas S."/>
            <person name="Kuo A."/>
            <person name="Mondo S."/>
            <person name="Pangilinan J."/>
            <person name="Riley R."/>
            <person name="LaButti K."/>
            <person name="Andreopoulos B."/>
            <person name="Lipzen A."/>
            <person name="Chen C."/>
            <person name="Yan M."/>
            <person name="Daum C."/>
            <person name="Ng V."/>
            <person name="Clum A."/>
            <person name="Steindorff A."/>
            <person name="Ohm R.A."/>
            <person name="Martin F."/>
            <person name="Silar P."/>
            <person name="Natvig D.O."/>
            <person name="Lalanne C."/>
            <person name="Gautier V."/>
            <person name="Ament-Velasquez S.L."/>
            <person name="Kruys A."/>
            <person name="Hutchinson M.I."/>
            <person name="Powell A.J."/>
            <person name="Barry K."/>
            <person name="Miller A.N."/>
            <person name="Grigoriev I.V."/>
            <person name="Debuchy R."/>
            <person name="Gladieux P."/>
            <person name="Hiltunen Thoren M."/>
            <person name="Johannesson H."/>
        </authorList>
    </citation>
    <scope>NUCLEOTIDE SEQUENCE</scope>
    <source>
        <strain evidence="1">CBS 731.68</strain>
    </source>
</reference>
<evidence type="ECO:0000313" key="1">
    <source>
        <dbReference type="EMBL" id="KAK4118499.1"/>
    </source>
</evidence>
<gene>
    <name evidence="1" type="ORF">N657DRAFT_371116</name>
</gene>
<reference evidence="1" key="2">
    <citation type="submission" date="2023-05" db="EMBL/GenBank/DDBJ databases">
        <authorList>
            <consortium name="Lawrence Berkeley National Laboratory"/>
            <person name="Steindorff A."/>
            <person name="Hensen N."/>
            <person name="Bonometti L."/>
            <person name="Westerberg I."/>
            <person name="Brannstrom I.O."/>
            <person name="Guillou S."/>
            <person name="Cros-Aarteil S."/>
            <person name="Calhoun S."/>
            <person name="Haridas S."/>
            <person name="Kuo A."/>
            <person name="Mondo S."/>
            <person name="Pangilinan J."/>
            <person name="Riley R."/>
            <person name="Labutti K."/>
            <person name="Andreopoulos B."/>
            <person name="Lipzen A."/>
            <person name="Chen C."/>
            <person name="Yanf M."/>
            <person name="Daum C."/>
            <person name="Ng V."/>
            <person name="Clum A."/>
            <person name="Ohm R."/>
            <person name="Martin F."/>
            <person name="Silar P."/>
            <person name="Natvig D."/>
            <person name="Lalanne C."/>
            <person name="Gautier V."/>
            <person name="Ament-Velasquez S.L."/>
            <person name="Kruys A."/>
            <person name="Hutchinson M.I."/>
            <person name="Powell A.J."/>
            <person name="Barry K."/>
            <person name="Miller A.N."/>
            <person name="Grigoriev I.V."/>
            <person name="Debuchy R."/>
            <person name="Gladieux P."/>
            <person name="Thoren M.H."/>
            <person name="Johannesson H."/>
        </authorList>
    </citation>
    <scope>NUCLEOTIDE SEQUENCE</scope>
    <source>
        <strain evidence="1">CBS 731.68</strain>
    </source>
</reference>
<name>A0AAN6TPW4_9PEZI</name>
<proteinExistence type="predicted"/>
<evidence type="ECO:0000313" key="2">
    <source>
        <dbReference type="Proteomes" id="UP001302602"/>
    </source>
</evidence>
<dbReference type="AlphaFoldDB" id="A0AAN6TPW4"/>
<dbReference type="EMBL" id="MU853266">
    <property type="protein sequence ID" value="KAK4118499.1"/>
    <property type="molecule type" value="Genomic_DNA"/>
</dbReference>
<dbReference type="RefSeq" id="XP_062642272.1">
    <property type="nucleotide sequence ID" value="XM_062787041.1"/>
</dbReference>
<protein>
    <submittedName>
        <fullName evidence="1">Uncharacterized protein</fullName>
    </submittedName>
</protein>
<keyword evidence="2" id="KW-1185">Reference proteome</keyword>
<comment type="caution">
    <text evidence="1">The sequence shown here is derived from an EMBL/GenBank/DDBJ whole genome shotgun (WGS) entry which is preliminary data.</text>
</comment>
<accession>A0AAN6TPW4</accession>
<dbReference type="Proteomes" id="UP001302602">
    <property type="component" value="Unassembled WGS sequence"/>
</dbReference>
<sequence length="83" mass="9494">MFRRSNPTRESLRLWLWSVVGGYLPPQWCLLSSRINRRLGRAKVSRPHSPATDYEISRCVSAAPTCDTSQRPGYATDRDQADK</sequence>
<dbReference type="GeneID" id="87823811"/>
<organism evidence="1 2">
    <name type="scientific">Parathielavia appendiculata</name>
    <dbReference type="NCBI Taxonomy" id="2587402"/>
    <lineage>
        <taxon>Eukaryota</taxon>
        <taxon>Fungi</taxon>
        <taxon>Dikarya</taxon>
        <taxon>Ascomycota</taxon>
        <taxon>Pezizomycotina</taxon>
        <taxon>Sordariomycetes</taxon>
        <taxon>Sordariomycetidae</taxon>
        <taxon>Sordariales</taxon>
        <taxon>Chaetomiaceae</taxon>
        <taxon>Parathielavia</taxon>
    </lineage>
</organism>